<evidence type="ECO:0000256" key="2">
    <source>
        <dbReference type="ARBA" id="ARBA00008263"/>
    </source>
</evidence>
<dbReference type="InterPro" id="IPR013757">
    <property type="entry name" value="Topo_IIA_A_a_sf"/>
</dbReference>
<evidence type="ECO:0000256" key="5">
    <source>
        <dbReference type="ARBA" id="ARBA00023125"/>
    </source>
</evidence>
<feature type="domain" description="Topo IIA-type catalytic" evidence="10">
    <location>
        <begin position="1"/>
        <end position="277"/>
    </location>
</feature>
<dbReference type="FunFam" id="1.10.268.10:FF:000001">
    <property type="entry name" value="DNA gyrase subunit A"/>
    <property type="match status" value="1"/>
</dbReference>
<dbReference type="AlphaFoldDB" id="A0A0G1N0R7"/>
<dbReference type="PATRIC" id="fig|1620411.3.peg.221"/>
<dbReference type="GO" id="GO:0005524">
    <property type="term" value="F:ATP binding"/>
    <property type="evidence" value="ECO:0007669"/>
    <property type="project" value="InterPro"/>
</dbReference>
<feature type="region of interest" description="Disordered" evidence="9">
    <location>
        <begin position="595"/>
        <end position="685"/>
    </location>
</feature>
<comment type="subunit">
    <text evidence="7">Heterotetramer composed of ParC and ParE.</text>
</comment>
<reference evidence="11 12" key="1">
    <citation type="journal article" date="2015" name="Nature">
        <title>rRNA introns, odd ribosomes, and small enigmatic genomes across a large radiation of phyla.</title>
        <authorList>
            <person name="Brown C.T."/>
            <person name="Hug L.A."/>
            <person name="Thomas B.C."/>
            <person name="Sharon I."/>
            <person name="Castelle C.J."/>
            <person name="Singh A."/>
            <person name="Wilkins M.J."/>
            <person name="Williams K.H."/>
            <person name="Banfield J.F."/>
        </authorList>
    </citation>
    <scope>NUCLEOTIDE SEQUENCE [LARGE SCALE GENOMIC DNA]</scope>
</reference>
<dbReference type="Gene3D" id="1.10.268.10">
    <property type="entry name" value="Topoisomerase, domain 3"/>
    <property type="match status" value="1"/>
</dbReference>
<dbReference type="Gene3D" id="2.120.10.90">
    <property type="entry name" value="DNA gyrase/topoisomerase IV, subunit A, C-terminal"/>
    <property type="match status" value="1"/>
</dbReference>
<dbReference type="GO" id="GO:0003918">
    <property type="term" value="F:DNA topoisomerase type II (double strand cut, ATP-hydrolyzing) activity"/>
    <property type="evidence" value="ECO:0007669"/>
    <property type="project" value="UniProtKB-EC"/>
</dbReference>
<dbReference type="Proteomes" id="UP000033958">
    <property type="component" value="Unassembled WGS sequence"/>
</dbReference>
<dbReference type="GO" id="GO:0009330">
    <property type="term" value="C:DNA topoisomerase type II (double strand cut, ATP-hydrolyzing) complex"/>
    <property type="evidence" value="ECO:0007669"/>
    <property type="project" value="TreeGrafter"/>
</dbReference>
<comment type="catalytic activity">
    <reaction evidence="1 8">
        <text>ATP-dependent breakage, passage and rejoining of double-stranded DNA.</text>
        <dbReference type="EC" id="5.6.2.2"/>
    </reaction>
</comment>
<keyword evidence="4 8" id="KW-0799">Topoisomerase</keyword>
<comment type="caution">
    <text evidence="11">The sequence shown here is derived from an EMBL/GenBank/DDBJ whole genome shotgun (WGS) entry which is preliminary data.</text>
</comment>
<dbReference type="InterPro" id="IPR035516">
    <property type="entry name" value="Gyrase/topoIV_suA_C"/>
</dbReference>
<evidence type="ECO:0000256" key="1">
    <source>
        <dbReference type="ARBA" id="ARBA00000185"/>
    </source>
</evidence>
<dbReference type="EMBL" id="LCJZ01000023">
    <property type="protein sequence ID" value="KKT86627.1"/>
    <property type="molecule type" value="Genomic_DNA"/>
</dbReference>
<dbReference type="Pfam" id="PF00521">
    <property type="entry name" value="DNA_topoisoIV"/>
    <property type="match status" value="1"/>
</dbReference>
<keyword evidence="6 8" id="KW-0413">Isomerase</keyword>
<evidence type="ECO:0000313" key="12">
    <source>
        <dbReference type="Proteomes" id="UP000033958"/>
    </source>
</evidence>
<accession>A0A0G1N0R7</accession>
<dbReference type="EC" id="5.6.2.2" evidence="3"/>
<evidence type="ECO:0000256" key="7">
    <source>
        <dbReference type="ARBA" id="ARBA00063644"/>
    </source>
</evidence>
<evidence type="ECO:0000256" key="4">
    <source>
        <dbReference type="ARBA" id="ARBA00023029"/>
    </source>
</evidence>
<dbReference type="GO" id="GO:0005737">
    <property type="term" value="C:cytoplasm"/>
    <property type="evidence" value="ECO:0007669"/>
    <property type="project" value="TreeGrafter"/>
</dbReference>
<evidence type="ECO:0000313" key="11">
    <source>
        <dbReference type="EMBL" id="KKT86627.1"/>
    </source>
</evidence>
<feature type="active site" description="O-(5'-phospho-DNA)-tyrosine intermediate" evidence="8">
    <location>
        <position position="1"/>
    </location>
</feature>
<organism evidence="11 12">
    <name type="scientific">candidate division Kazan bacterium GW2011_GWB1_45_10</name>
    <dbReference type="NCBI Taxonomy" id="1620411"/>
    <lineage>
        <taxon>Bacteria</taxon>
        <taxon>Bacteria division Kazan-3B-28</taxon>
    </lineage>
</organism>
<evidence type="ECO:0000256" key="3">
    <source>
        <dbReference type="ARBA" id="ARBA00012895"/>
    </source>
</evidence>
<dbReference type="PANTHER" id="PTHR43493:SF5">
    <property type="entry name" value="DNA GYRASE SUBUNIT A, CHLOROPLASTIC_MITOCHONDRIAL"/>
    <property type="match status" value="1"/>
</dbReference>
<comment type="similarity">
    <text evidence="2">Belongs to the type II topoisomerase GyrA/ParC subunit family.</text>
</comment>
<protein>
    <recommendedName>
        <fullName evidence="3">DNA topoisomerase (ATP-hydrolyzing)</fullName>
        <ecNumber evidence="3">5.6.2.2</ecNumber>
    </recommendedName>
</protein>
<dbReference type="SUPFAM" id="SSF101904">
    <property type="entry name" value="GyrA/ParC C-terminal domain-like"/>
    <property type="match status" value="1"/>
</dbReference>
<evidence type="ECO:0000256" key="6">
    <source>
        <dbReference type="ARBA" id="ARBA00023235"/>
    </source>
</evidence>
<dbReference type="SUPFAM" id="SSF56719">
    <property type="entry name" value="Type II DNA topoisomerase"/>
    <property type="match status" value="1"/>
</dbReference>
<gene>
    <name evidence="11" type="ORF">VE97_C0023G0001</name>
</gene>
<evidence type="ECO:0000256" key="9">
    <source>
        <dbReference type="SAM" id="MobiDB-lite"/>
    </source>
</evidence>
<dbReference type="Gene3D" id="3.30.1360.40">
    <property type="match status" value="1"/>
</dbReference>
<sequence>YNPEEIKEAYVTGKGRVVMRAVAEIEEAKKGYRIVITEIPYQVNKSDLVSRIAELVKTKKIVGISDLRDESDKDGMRIVVELKPDSYPKKVLNQLYKLTAMQSTFHINLLALVDNGLQPEVLNLKKSLELFIAHRQEVVTRRTQFELNKTEDRAHILEGLKIALDNLDAVISTIRKSDTKEIAHVNLVKQFKLSDAQATAILEMRLQALAGLERKKVEDEYKEKKVLIKELQAILADPQKVLEIVKKESQDIKERFGDERRTKIINQTLGKFSEKDLVPNEEVIITMSKGGYIKRQPVAAYRSQNRGGKGIIGMTTKEEDQIEIIQSSKNHDDILFFTNRGRVFRQKVYEIPQSSRIAKGTAIVNVIQLAPEEIVTALLTMPSYKPGDNFVMVTRRGVIKKTVAEKYANIRTNGLIAIKLDQGDELKWVHKSRKGNSVVIMTKEGQSIHFAESDARLLGRSTRGVRGIKLREHDEVISAAVADPDTEYVCLVISERGFGKRTHLNQYSLQHRGGIGVKTMNLTTKTGKLIGGRLVEKSSPADIIITSVQGQVIRTPLHKISLLGRVTQGVTIMRLKNSDKVASLSIITKEEEEGVLAEESAKPASPEAKAPETKVSAPRSDSFVKKTIPPSVSREKTFAKRKIAASGIKERASKLAQKSKGFIKKQIAPPARGGAGSRLSKKRHK</sequence>
<name>A0A0G1N0R7_UNCK3</name>
<dbReference type="InterPro" id="IPR006691">
    <property type="entry name" value="GyrA/parC_rep"/>
</dbReference>
<dbReference type="InterPro" id="IPR002205">
    <property type="entry name" value="Topo_IIA_dom_A"/>
</dbReference>
<dbReference type="FunFam" id="2.120.10.90:FF:000005">
    <property type="entry name" value="DNA topoisomerase 4 subunit A"/>
    <property type="match status" value="1"/>
</dbReference>
<dbReference type="PANTHER" id="PTHR43493">
    <property type="entry name" value="DNA GYRASE/TOPOISOMERASE SUBUNIT A"/>
    <property type="match status" value="1"/>
</dbReference>
<dbReference type="GO" id="GO:0003677">
    <property type="term" value="F:DNA binding"/>
    <property type="evidence" value="ECO:0007669"/>
    <property type="project" value="UniProtKB-UniRule"/>
</dbReference>
<dbReference type="InterPro" id="IPR013760">
    <property type="entry name" value="Topo_IIA-like_dom_sf"/>
</dbReference>
<dbReference type="PROSITE" id="PS52040">
    <property type="entry name" value="TOPO_IIA"/>
    <property type="match status" value="1"/>
</dbReference>
<proteinExistence type="inferred from homology"/>
<dbReference type="SMART" id="SM00434">
    <property type="entry name" value="TOP4c"/>
    <property type="match status" value="1"/>
</dbReference>
<evidence type="ECO:0000256" key="8">
    <source>
        <dbReference type="PROSITE-ProRule" id="PRU01384"/>
    </source>
</evidence>
<evidence type="ECO:0000259" key="10">
    <source>
        <dbReference type="PROSITE" id="PS52040"/>
    </source>
</evidence>
<feature type="non-terminal residue" evidence="11">
    <location>
        <position position="1"/>
    </location>
</feature>
<dbReference type="GO" id="GO:0006265">
    <property type="term" value="P:DNA topological change"/>
    <property type="evidence" value="ECO:0007669"/>
    <property type="project" value="UniProtKB-UniRule"/>
</dbReference>
<keyword evidence="5 8" id="KW-0238">DNA-binding</keyword>
<dbReference type="InterPro" id="IPR050220">
    <property type="entry name" value="Type_II_DNA_Topoisomerases"/>
</dbReference>
<dbReference type="Pfam" id="PF03989">
    <property type="entry name" value="DNA_gyraseA_C"/>
    <property type="match status" value="6"/>
</dbReference>
<dbReference type="FunFam" id="3.30.1360.40:FF:000002">
    <property type="entry name" value="DNA gyrase subunit A"/>
    <property type="match status" value="1"/>
</dbReference>